<dbReference type="AlphaFoldDB" id="A0A149U538"/>
<dbReference type="Proteomes" id="UP000075411">
    <property type="component" value="Unassembled WGS sequence"/>
</dbReference>
<comment type="caution">
    <text evidence="2">The sequence shown here is derived from an EMBL/GenBank/DDBJ whole genome shotgun (WGS) entry which is preliminary data.</text>
</comment>
<dbReference type="PROSITE" id="PS51977">
    <property type="entry name" value="WGR"/>
    <property type="match status" value="1"/>
</dbReference>
<evidence type="ECO:0000259" key="1">
    <source>
        <dbReference type="PROSITE" id="PS51977"/>
    </source>
</evidence>
<dbReference type="Gene3D" id="2.20.140.10">
    <property type="entry name" value="WGR domain"/>
    <property type="match status" value="1"/>
</dbReference>
<dbReference type="RefSeq" id="WP_061487350.1">
    <property type="nucleotide sequence ID" value="NZ_LHZT01000090.1"/>
</dbReference>
<dbReference type="InterPro" id="IPR036930">
    <property type="entry name" value="WGR_dom_sf"/>
</dbReference>
<gene>
    <name evidence="2" type="ORF">AD947_02230</name>
</gene>
<sequence length="93" mass="10693">MRMHRAVAPAEPQTDLFPLRAHLRRIRPEKNEWRFYTLTIQPDLFGGATLVRHWGRIGTAGSQRLDLHPDQGAAANALAAMIRYRRKRGYAMV</sequence>
<organism evidence="2 3">
    <name type="scientific">Acetobacter tropicalis</name>
    <dbReference type="NCBI Taxonomy" id="104102"/>
    <lineage>
        <taxon>Bacteria</taxon>
        <taxon>Pseudomonadati</taxon>
        <taxon>Pseudomonadota</taxon>
        <taxon>Alphaproteobacteria</taxon>
        <taxon>Acetobacterales</taxon>
        <taxon>Acetobacteraceae</taxon>
        <taxon>Acetobacter</taxon>
    </lineage>
</organism>
<name>A0A149U538_9PROT</name>
<dbReference type="CDD" id="cd07996">
    <property type="entry name" value="WGR_MMR_like"/>
    <property type="match status" value="1"/>
</dbReference>
<dbReference type="InterPro" id="IPR049809">
    <property type="entry name" value="YehF/YfeS-like_WGR"/>
</dbReference>
<evidence type="ECO:0000313" key="3">
    <source>
        <dbReference type="Proteomes" id="UP000075411"/>
    </source>
</evidence>
<protein>
    <recommendedName>
        <fullName evidence="1">WGR domain-containing protein</fullName>
    </recommendedName>
</protein>
<dbReference type="InterPro" id="IPR008893">
    <property type="entry name" value="WGR_domain"/>
</dbReference>
<dbReference type="SMART" id="SM00773">
    <property type="entry name" value="WGR"/>
    <property type="match status" value="1"/>
</dbReference>
<dbReference type="SUPFAM" id="SSF142921">
    <property type="entry name" value="WGR domain-like"/>
    <property type="match status" value="1"/>
</dbReference>
<proteinExistence type="predicted"/>
<feature type="domain" description="WGR" evidence="1">
    <location>
        <begin position="9"/>
        <end position="93"/>
    </location>
</feature>
<dbReference type="EMBL" id="LHZT01000090">
    <property type="protein sequence ID" value="KXV60456.1"/>
    <property type="molecule type" value="Genomic_DNA"/>
</dbReference>
<reference evidence="2 3" key="1">
    <citation type="submission" date="2015-06" db="EMBL/GenBank/DDBJ databases">
        <title>Improved classification and identification of acetic acid bacteria using matrix-assisted laser desorption/ionization time-of-flight mass spectrometry; Gluconobacter nephelii and Gluconobacter uchimurae are later heterotypic synonyms of Gluconobacter japonicus and Gluconobacter oxydans, respectively.</title>
        <authorList>
            <person name="Li L."/>
            <person name="Cleenwerck I."/>
            <person name="De Vuyst L."/>
            <person name="Vandamme P."/>
        </authorList>
    </citation>
    <scope>NUCLEOTIDE SEQUENCE [LARGE SCALE GENOMIC DNA]</scope>
    <source>
        <strain evidence="2 3">LMG 1663</strain>
    </source>
</reference>
<evidence type="ECO:0000313" key="2">
    <source>
        <dbReference type="EMBL" id="KXV60456.1"/>
    </source>
</evidence>
<dbReference type="Pfam" id="PF05406">
    <property type="entry name" value="WGR"/>
    <property type="match status" value="1"/>
</dbReference>
<accession>A0A149U538</accession>
<dbReference type="PATRIC" id="fig|104102.12.peg.2879"/>